<dbReference type="EMBL" id="KU306397">
    <property type="protein sequence ID" value="AMQ45202.1"/>
    <property type="molecule type" value="Genomic_DNA"/>
</dbReference>
<name>A0A142EAL4_CORGT</name>
<feature type="transmembrane region" description="Helical" evidence="8">
    <location>
        <begin position="346"/>
        <end position="366"/>
    </location>
</feature>
<dbReference type="Pfam" id="PF09594">
    <property type="entry name" value="GT87"/>
    <property type="match status" value="1"/>
</dbReference>
<evidence type="ECO:0000256" key="2">
    <source>
        <dbReference type="ARBA" id="ARBA00022475"/>
    </source>
</evidence>
<dbReference type="AlphaFoldDB" id="A0A142EAL4"/>
<organism evidence="9">
    <name type="scientific">Corynebacterium glutamicum</name>
    <name type="common">Brevibacterium saccharolyticum</name>
    <dbReference type="NCBI Taxonomy" id="1718"/>
    <lineage>
        <taxon>Bacteria</taxon>
        <taxon>Bacillati</taxon>
        <taxon>Actinomycetota</taxon>
        <taxon>Actinomycetes</taxon>
        <taxon>Mycobacteriales</taxon>
        <taxon>Corynebacteriaceae</taxon>
        <taxon>Corynebacterium</taxon>
    </lineage>
</organism>
<reference evidence="9" key="1">
    <citation type="journal article" date="2016" name="Russ. J. Genet.">
        <title>Sequencing and structural analysis of the cryptic plasmid pBL90 from Brevibacterium lactofermentum.</title>
        <authorList>
            <person name="Novikov A.D."/>
            <person name="Ryabchenko L.E."/>
            <person name="Beletsky A.V."/>
            <person name="Mardanov A.V."/>
            <person name="Ravin N.V."/>
            <person name="Yanenko A.S."/>
        </authorList>
    </citation>
    <scope>NUCLEOTIDE SEQUENCE</scope>
    <source>
        <strain evidence="9">DSM 1412</strain>
        <plasmid evidence="9">pBL90</plasmid>
    </source>
</reference>
<evidence type="ECO:0000256" key="6">
    <source>
        <dbReference type="ARBA" id="ARBA00023136"/>
    </source>
</evidence>
<evidence type="ECO:0000313" key="9">
    <source>
        <dbReference type="EMBL" id="AMQ45202.1"/>
    </source>
</evidence>
<feature type="transmembrane region" description="Helical" evidence="8">
    <location>
        <begin position="378"/>
        <end position="400"/>
    </location>
</feature>
<comment type="similarity">
    <text evidence="7">Belongs to the glycosyltransferase 87 family.</text>
</comment>
<dbReference type="GO" id="GO:0005886">
    <property type="term" value="C:plasma membrane"/>
    <property type="evidence" value="ECO:0007669"/>
    <property type="project" value="UniProtKB-SubCell"/>
</dbReference>
<feature type="transmembrane region" description="Helical" evidence="8">
    <location>
        <begin position="216"/>
        <end position="234"/>
    </location>
</feature>
<feature type="transmembrane region" description="Helical" evidence="8">
    <location>
        <begin position="277"/>
        <end position="298"/>
    </location>
</feature>
<feature type="transmembrane region" description="Helical" evidence="8">
    <location>
        <begin position="310"/>
        <end position="339"/>
    </location>
</feature>
<feature type="transmembrane region" description="Helical" evidence="8">
    <location>
        <begin position="140"/>
        <end position="157"/>
    </location>
</feature>
<evidence type="ECO:0000256" key="3">
    <source>
        <dbReference type="ARBA" id="ARBA00022679"/>
    </source>
</evidence>
<evidence type="ECO:0000256" key="4">
    <source>
        <dbReference type="ARBA" id="ARBA00022692"/>
    </source>
</evidence>
<comment type="subcellular location">
    <subcellularLocation>
        <location evidence="1">Cell membrane</location>
        <topology evidence="1">Multi-pass membrane protein</topology>
    </subcellularLocation>
</comment>
<feature type="transmembrane region" description="Helical" evidence="8">
    <location>
        <begin position="34"/>
        <end position="60"/>
    </location>
</feature>
<feature type="transmembrane region" description="Helical" evidence="8">
    <location>
        <begin position="114"/>
        <end position="133"/>
    </location>
</feature>
<evidence type="ECO:0000256" key="1">
    <source>
        <dbReference type="ARBA" id="ARBA00004651"/>
    </source>
</evidence>
<keyword evidence="6 8" id="KW-0472">Membrane</keyword>
<dbReference type="GO" id="GO:0016758">
    <property type="term" value="F:hexosyltransferase activity"/>
    <property type="evidence" value="ECO:0007669"/>
    <property type="project" value="InterPro"/>
</dbReference>
<keyword evidence="5 8" id="KW-1133">Transmembrane helix</keyword>
<keyword evidence="4 8" id="KW-0812">Transmembrane</keyword>
<dbReference type="InterPro" id="IPR018584">
    <property type="entry name" value="GT87"/>
</dbReference>
<keyword evidence="9" id="KW-0614">Plasmid</keyword>
<protein>
    <submittedName>
        <fullName evidence="9">Glycosyltransferase</fullName>
    </submittedName>
</protein>
<evidence type="ECO:0000256" key="5">
    <source>
        <dbReference type="ARBA" id="ARBA00022989"/>
    </source>
</evidence>
<feature type="transmembrane region" description="Helical" evidence="8">
    <location>
        <begin position="189"/>
        <end position="210"/>
    </location>
</feature>
<keyword evidence="3 9" id="KW-0808">Transferase</keyword>
<proteinExistence type="inferred from homology"/>
<accession>A0A142EAL4</accession>
<geneLocation type="plasmid" evidence="9">
    <name>pBL90</name>
</geneLocation>
<sequence>MTTTHHDSPPAPPFFLLPPIRTALVSPPTRTPSVMIVLGLAVTVITSAVAMWQAATGFLIDLAVFQDAGKALLAGDDLYSEHFPTRSGLRFIYPPFAAVLFTPLVLGGQAVVQVLWTLATILAIGAILAMVATRLHLARPHLIAAALTGVALLFEPIRSNLDFGQINIFLFLLITADVLGFTPRRFRGVLLGVAAGIKITPAAFGVLFLVRGDWAALARSVATVAATILIGLMVRTQESVYFWTHEFFVTDRGGSADFIRNQAVSGWLARAGVTDPALSIATMALFILAAAVAIWGAWRLTRRHRPVEAFALVSLAVFVASPVAVTHHWSGVIIALPLLLATRPPLLRASLVALILAHLIGVHQYADLTAHTGWTAAGHWLLGITQGVTGLLVMVVLLALPRPPAIPRHSSPAELVSVAR</sequence>
<evidence type="ECO:0000256" key="7">
    <source>
        <dbReference type="ARBA" id="ARBA00024033"/>
    </source>
</evidence>
<keyword evidence="2" id="KW-1003">Cell membrane</keyword>
<feature type="transmembrane region" description="Helical" evidence="8">
    <location>
        <begin position="163"/>
        <end position="182"/>
    </location>
</feature>
<evidence type="ECO:0000256" key="8">
    <source>
        <dbReference type="SAM" id="Phobius"/>
    </source>
</evidence>